<sequence length="55" mass="6699">MFENLTTRQTWMLINDKNAVVHTFSNFNLLEILEIKKSKEKEKKEKLELFMRVKL</sequence>
<organism evidence="1 2">
    <name type="scientific">Bacillus cereus HuA3-9</name>
    <dbReference type="NCBI Taxonomy" id="1053205"/>
    <lineage>
        <taxon>Bacteria</taxon>
        <taxon>Bacillati</taxon>
        <taxon>Bacillota</taxon>
        <taxon>Bacilli</taxon>
        <taxon>Bacillales</taxon>
        <taxon>Bacillaceae</taxon>
        <taxon>Bacillus</taxon>
        <taxon>Bacillus cereus group</taxon>
    </lineage>
</organism>
<proteinExistence type="predicted"/>
<dbReference type="HOGENOM" id="CLU_3022022_0_0_9"/>
<gene>
    <name evidence="1" type="ORF">IGA_05648</name>
</gene>
<evidence type="ECO:0000313" key="1">
    <source>
        <dbReference type="EMBL" id="EOO11385.1"/>
    </source>
</evidence>
<dbReference type="AlphaFoldDB" id="R8CIQ5"/>
<dbReference type="Proteomes" id="UP000014003">
    <property type="component" value="Unassembled WGS sequence"/>
</dbReference>
<accession>R8CIQ5</accession>
<evidence type="ECO:0000313" key="2">
    <source>
        <dbReference type="Proteomes" id="UP000014003"/>
    </source>
</evidence>
<name>R8CIQ5_BACCE</name>
<dbReference type="EMBL" id="AHDZ01000070">
    <property type="protein sequence ID" value="EOO11385.1"/>
    <property type="molecule type" value="Genomic_DNA"/>
</dbReference>
<reference evidence="1 2" key="1">
    <citation type="submission" date="2012-12" db="EMBL/GenBank/DDBJ databases">
        <title>The Genome Sequence of Bacillus cereus HuA3-9.</title>
        <authorList>
            <consortium name="The Broad Institute Genome Sequencing Platform"/>
            <consortium name="The Broad Institute Genome Sequencing Center for Infectious Disease"/>
            <person name="Feldgarden M."/>
            <person name="Van der Auwera G.A."/>
            <person name="Mahillon J."/>
            <person name="Duprez V."/>
            <person name="Timmery S."/>
            <person name="Mattelet C."/>
            <person name="Dierick K."/>
            <person name="Sun M."/>
            <person name="Yu Z."/>
            <person name="Zhu L."/>
            <person name="Hu X."/>
            <person name="Shank E.B."/>
            <person name="Swiecicka I."/>
            <person name="Hansen B.M."/>
            <person name="Andrup L."/>
            <person name="Walker B."/>
            <person name="Young S.K."/>
            <person name="Zeng Q."/>
            <person name="Gargeya S."/>
            <person name="Fitzgerald M."/>
            <person name="Haas B."/>
            <person name="Abouelleil A."/>
            <person name="Alvarado L."/>
            <person name="Arachchi H.M."/>
            <person name="Berlin A.M."/>
            <person name="Chapman S.B."/>
            <person name="Dewar J."/>
            <person name="Goldberg J."/>
            <person name="Griggs A."/>
            <person name="Gujja S."/>
            <person name="Hansen M."/>
            <person name="Howarth C."/>
            <person name="Imamovic A."/>
            <person name="Larimer J."/>
            <person name="McCowan C."/>
            <person name="Murphy C."/>
            <person name="Neiman D."/>
            <person name="Pearson M."/>
            <person name="Priest M."/>
            <person name="Roberts A."/>
            <person name="Saif S."/>
            <person name="Shea T."/>
            <person name="Sisk P."/>
            <person name="Sykes S."/>
            <person name="Wortman J."/>
            <person name="Nusbaum C."/>
            <person name="Birren B."/>
        </authorList>
    </citation>
    <scope>NUCLEOTIDE SEQUENCE [LARGE SCALE GENOMIC DNA]</scope>
    <source>
        <strain evidence="1 2">HuA3-9</strain>
    </source>
</reference>
<protein>
    <submittedName>
        <fullName evidence="1">Uncharacterized protein</fullName>
    </submittedName>
</protein>
<dbReference type="RefSeq" id="WP_016094881.1">
    <property type="nucleotide sequence ID" value="NZ_KB976126.1"/>
</dbReference>
<comment type="caution">
    <text evidence="1">The sequence shown here is derived from an EMBL/GenBank/DDBJ whole genome shotgun (WGS) entry which is preliminary data.</text>
</comment>
<dbReference type="PATRIC" id="fig|1053205.3.peg.5710"/>